<keyword evidence="7 8" id="KW-0234">DNA repair</keyword>
<dbReference type="GeneID" id="74913468"/>
<evidence type="ECO:0000259" key="11">
    <source>
        <dbReference type="PROSITE" id="PS00486"/>
    </source>
</evidence>
<dbReference type="SUPFAM" id="SSF52540">
    <property type="entry name" value="P-loop containing nucleoside triphosphate hydrolases"/>
    <property type="match status" value="1"/>
</dbReference>
<evidence type="ECO:0000256" key="8">
    <source>
        <dbReference type="HAMAP-Rule" id="MF_00096"/>
    </source>
</evidence>
<dbReference type="SUPFAM" id="SSF55271">
    <property type="entry name" value="DNA repair protein MutS, domain I"/>
    <property type="match status" value="1"/>
</dbReference>
<dbReference type="InterPro" id="IPR027417">
    <property type="entry name" value="P-loop_NTPase"/>
</dbReference>
<feature type="domain" description="DNA mismatch repair proteins mutS family" evidence="11">
    <location>
        <begin position="682"/>
        <end position="698"/>
    </location>
</feature>
<dbReference type="InterPro" id="IPR000432">
    <property type="entry name" value="DNA_mismatch_repair_MutS_C"/>
</dbReference>
<dbReference type="InterPro" id="IPR005748">
    <property type="entry name" value="DNA_mismatch_repair_MutS"/>
</dbReference>
<evidence type="ECO:0000256" key="1">
    <source>
        <dbReference type="ARBA" id="ARBA00006271"/>
    </source>
</evidence>
<evidence type="ECO:0000256" key="2">
    <source>
        <dbReference type="ARBA" id="ARBA00021982"/>
    </source>
</evidence>
<dbReference type="FunFam" id="3.40.1170.10:FF:000001">
    <property type="entry name" value="DNA mismatch repair protein MutS"/>
    <property type="match status" value="1"/>
</dbReference>
<dbReference type="RefSeq" id="WP_039144287.1">
    <property type="nucleotide sequence ID" value="NZ_JOJZ01000019.1"/>
</dbReference>
<dbReference type="HAMAP" id="MF_00096">
    <property type="entry name" value="MutS"/>
    <property type="match status" value="1"/>
</dbReference>
<dbReference type="InterPro" id="IPR036678">
    <property type="entry name" value="MutS_con_dom_sf"/>
</dbReference>
<evidence type="ECO:0000256" key="5">
    <source>
        <dbReference type="ARBA" id="ARBA00022840"/>
    </source>
</evidence>
<dbReference type="Gene3D" id="1.10.1420.10">
    <property type="match status" value="2"/>
</dbReference>
<dbReference type="SUPFAM" id="SSF48334">
    <property type="entry name" value="DNA repair protein MutS, domain III"/>
    <property type="match status" value="1"/>
</dbReference>
<comment type="caution">
    <text evidence="12">The sequence shown here is derived from an EMBL/GenBank/DDBJ whole genome shotgun (WGS) entry which is preliminary data.</text>
</comment>
<protein>
    <recommendedName>
        <fullName evidence="2 8">DNA mismatch repair protein MutS</fullName>
    </recommendedName>
</protein>
<feature type="compositionally biased region" description="Polar residues" evidence="10">
    <location>
        <begin position="817"/>
        <end position="827"/>
    </location>
</feature>
<evidence type="ECO:0000256" key="10">
    <source>
        <dbReference type="SAM" id="MobiDB-lite"/>
    </source>
</evidence>
<evidence type="ECO:0000313" key="13">
    <source>
        <dbReference type="Proteomes" id="UP000031397"/>
    </source>
</evidence>
<evidence type="ECO:0000256" key="6">
    <source>
        <dbReference type="ARBA" id="ARBA00023125"/>
    </source>
</evidence>
<keyword evidence="6 8" id="KW-0238">DNA-binding</keyword>
<dbReference type="InterPro" id="IPR045076">
    <property type="entry name" value="MutS"/>
</dbReference>
<comment type="function">
    <text evidence="8">This protein is involved in the repair of mismatches in DNA. It is possible that it carries out the mismatch recognition step. This protein has a weak ATPase activity.</text>
</comment>
<dbReference type="PATRIC" id="fig|1614.7.peg.759"/>
<dbReference type="Gene3D" id="3.30.420.110">
    <property type="entry name" value="MutS, connector domain"/>
    <property type="match status" value="1"/>
</dbReference>
<keyword evidence="4 8" id="KW-0227">DNA damage</keyword>
<dbReference type="InterPro" id="IPR017261">
    <property type="entry name" value="DNA_mismatch_repair_MutS/MSH"/>
</dbReference>
<dbReference type="Proteomes" id="UP000031397">
    <property type="component" value="Unassembled WGS sequence"/>
</dbReference>
<dbReference type="AlphaFoldDB" id="A0A0C1PNP6"/>
<dbReference type="InterPro" id="IPR007861">
    <property type="entry name" value="DNA_mismatch_repair_MutS_clamp"/>
</dbReference>
<dbReference type="SMART" id="SM00534">
    <property type="entry name" value="MUTSac"/>
    <property type="match status" value="1"/>
</dbReference>
<organism evidence="12 13">
    <name type="scientific">Fructilactobacillus fructivorans</name>
    <dbReference type="NCBI Taxonomy" id="1614"/>
    <lineage>
        <taxon>Bacteria</taxon>
        <taxon>Bacillati</taxon>
        <taxon>Bacillota</taxon>
        <taxon>Bacilli</taxon>
        <taxon>Lactobacillales</taxon>
        <taxon>Lactobacillaceae</taxon>
        <taxon>Fructilactobacillus</taxon>
    </lineage>
</organism>
<sequence length="885" mass="100024">MAKSKQTTPMMQQYQEVKDQYPDAFLFYRIGDFYELFNEDAVKGAQLLELTLTQRSRKSDNPIPMCGVPHQSVQSYVDTLVDKGYKVAICEQMEDPKTAKGMVDRDVIQLVTPGTQTDANAENAKVNNYLTAVTYSESNNAYGFSYIDLSTGELKVSLLKNAEAVLNEVINLNSKEVVVDESIDSDLIDQLKGIGVLISHENQISEIDSDEIISTIDDPTLLDSLKMLLSYISDTQKRSLSHIQPAVQYEPSSFLKIDHNSQYNLGLTKNIRTGKKSGTLLWIVDDTKTAMGGRKLKQWLERPLIDRKEIEQRQSLVETLLDNYYERSELADNLIKVYDLERLAGRISFGGVNGRDLVQLETSLEQIPKIKHVLNDLDTPEFDEIYQKLDDVNDVYELIKAAIISEPPISVTDGGLIRDGYSEQLDQYRDAMKNGKQWLADMEAKERQITGIHNLKIGYNRVFGYYIEVSKGNLSKLDDSRYERLQTLTNAERFSTPELKEKESIILEAEEKSKSLEYEIFTRVRDQIKKQIPRIQKLASGISRLDVLQSFATISEKYQFIKPQFNDGHDLNVKAGRHPVVERVMGAQSYVPNDVVMHPSVSELLITGPNMSGKSTYMRQLALIVILAQMGCFVPAESADMPIFDQIFTRIGAADDLISGKSTFMVEMREANEALKHATDNSLILFDEIGRGTSTYDGMALAQAIIEYIHDNIGAKTLFSTHYHELTDLDHELKHLKNVHVGAVEKNGNLVFLHKIMDGPADRSYGINVAKLAGLPDQLLKRANTVLEKLEDADQQKNNHDDKVQKNEAQVKHPTLPQKTESETSVDLSDGEQMALFKVDEPENHSQLSKNESKIIKDLESTDLMSKTPIQIMNLVYKWKTKLEN</sequence>
<dbReference type="EMBL" id="JOJZ01000019">
    <property type="protein sequence ID" value="KID41561.1"/>
    <property type="molecule type" value="Genomic_DNA"/>
</dbReference>
<evidence type="ECO:0000256" key="3">
    <source>
        <dbReference type="ARBA" id="ARBA00022741"/>
    </source>
</evidence>
<dbReference type="Gene3D" id="3.40.1170.10">
    <property type="entry name" value="DNA repair protein MutS, domain I"/>
    <property type="match status" value="1"/>
</dbReference>
<dbReference type="PROSITE" id="PS00486">
    <property type="entry name" value="DNA_MISMATCH_REPAIR_2"/>
    <property type="match status" value="1"/>
</dbReference>
<evidence type="ECO:0000256" key="7">
    <source>
        <dbReference type="ARBA" id="ARBA00023204"/>
    </source>
</evidence>
<dbReference type="NCBIfam" id="TIGR01070">
    <property type="entry name" value="mutS1"/>
    <property type="match status" value="1"/>
</dbReference>
<comment type="similarity">
    <text evidence="1 8 9">Belongs to the DNA mismatch repair MutS family.</text>
</comment>
<dbReference type="Pfam" id="PF05192">
    <property type="entry name" value="MutS_III"/>
    <property type="match status" value="1"/>
</dbReference>
<dbReference type="InterPro" id="IPR016151">
    <property type="entry name" value="DNA_mismatch_repair_MutS_N"/>
</dbReference>
<dbReference type="SMART" id="SM00533">
    <property type="entry name" value="MUTSd"/>
    <property type="match status" value="1"/>
</dbReference>
<dbReference type="Pfam" id="PF00488">
    <property type="entry name" value="MutS_V"/>
    <property type="match status" value="1"/>
</dbReference>
<dbReference type="Pfam" id="PF05188">
    <property type="entry name" value="MutS_II"/>
    <property type="match status" value="1"/>
</dbReference>
<gene>
    <name evidence="8" type="primary">mutS</name>
    <name evidence="12" type="ORF">LfDm3_0803</name>
</gene>
<dbReference type="FunFam" id="3.40.50.300:FF:000896">
    <property type="entry name" value="DNA mismatch repair protein MutS"/>
    <property type="match status" value="1"/>
</dbReference>
<dbReference type="PANTHER" id="PTHR11361">
    <property type="entry name" value="DNA MISMATCH REPAIR PROTEIN MUTS FAMILY MEMBER"/>
    <property type="match status" value="1"/>
</dbReference>
<dbReference type="SUPFAM" id="SSF53150">
    <property type="entry name" value="DNA repair protein MutS, domain II"/>
    <property type="match status" value="1"/>
</dbReference>
<dbReference type="PANTHER" id="PTHR11361:SF34">
    <property type="entry name" value="DNA MISMATCH REPAIR PROTEIN MSH1, MITOCHONDRIAL"/>
    <property type="match status" value="1"/>
</dbReference>
<accession>A0A0C1PNP6</accession>
<proteinExistence type="inferred from homology"/>
<dbReference type="FunFam" id="1.10.1420.10:FF:000007">
    <property type="entry name" value="DNA mismatch repair protein MutS"/>
    <property type="match status" value="1"/>
</dbReference>
<feature type="region of interest" description="Disordered" evidence="10">
    <location>
        <begin position="791"/>
        <end position="829"/>
    </location>
</feature>
<dbReference type="InterPro" id="IPR036187">
    <property type="entry name" value="DNA_mismatch_repair_MutS_sf"/>
</dbReference>
<dbReference type="InterPro" id="IPR007696">
    <property type="entry name" value="DNA_mismatch_repair_MutS_core"/>
</dbReference>
<dbReference type="GO" id="GO:0005829">
    <property type="term" value="C:cytosol"/>
    <property type="evidence" value="ECO:0007669"/>
    <property type="project" value="TreeGrafter"/>
</dbReference>
<dbReference type="PIRSF" id="PIRSF037677">
    <property type="entry name" value="DNA_mis_repair_Msh6"/>
    <property type="match status" value="1"/>
</dbReference>
<dbReference type="GO" id="GO:0140664">
    <property type="term" value="F:ATP-dependent DNA damage sensor activity"/>
    <property type="evidence" value="ECO:0007669"/>
    <property type="project" value="InterPro"/>
</dbReference>
<keyword evidence="5 8" id="KW-0067">ATP-binding</keyword>
<feature type="compositionally biased region" description="Basic and acidic residues" evidence="10">
    <location>
        <begin position="791"/>
        <end position="811"/>
    </location>
</feature>
<dbReference type="OrthoDB" id="9802448at2"/>
<dbReference type="InterPro" id="IPR007695">
    <property type="entry name" value="DNA_mismatch_repair_MutS-lik_N"/>
</dbReference>
<dbReference type="Pfam" id="PF05190">
    <property type="entry name" value="MutS_IV"/>
    <property type="match status" value="1"/>
</dbReference>
<dbReference type="GO" id="GO:0006298">
    <property type="term" value="P:mismatch repair"/>
    <property type="evidence" value="ECO:0007669"/>
    <property type="project" value="UniProtKB-UniRule"/>
</dbReference>
<feature type="binding site" evidence="8">
    <location>
        <begin position="608"/>
        <end position="615"/>
    </location>
    <ligand>
        <name>ATP</name>
        <dbReference type="ChEBI" id="CHEBI:30616"/>
    </ligand>
</feature>
<name>A0A0C1PNP6_9LACO</name>
<dbReference type="GO" id="GO:0005524">
    <property type="term" value="F:ATP binding"/>
    <property type="evidence" value="ECO:0007669"/>
    <property type="project" value="UniProtKB-UniRule"/>
</dbReference>
<dbReference type="GO" id="GO:0003684">
    <property type="term" value="F:damaged DNA binding"/>
    <property type="evidence" value="ECO:0007669"/>
    <property type="project" value="UniProtKB-UniRule"/>
</dbReference>
<evidence type="ECO:0000256" key="9">
    <source>
        <dbReference type="RuleBase" id="RU003756"/>
    </source>
</evidence>
<evidence type="ECO:0000313" key="12">
    <source>
        <dbReference type="EMBL" id="KID41561.1"/>
    </source>
</evidence>
<reference evidence="12 13" key="1">
    <citation type="submission" date="2014-06" db="EMBL/GenBank/DDBJ databases">
        <title>Functional and comparative genomic analyses of the Drosophila gut microbiota identify candidate symbiosis factors.</title>
        <authorList>
            <person name="Newell P.D."/>
            <person name="Chaston J.M."/>
            <person name="Douglas A.E."/>
        </authorList>
    </citation>
    <scope>NUCLEOTIDE SEQUENCE [LARGE SCALE GENOMIC DNA]</scope>
    <source>
        <strain evidence="12 13">DmCS_002</strain>
    </source>
</reference>
<dbReference type="GO" id="GO:0030983">
    <property type="term" value="F:mismatched DNA binding"/>
    <property type="evidence" value="ECO:0007669"/>
    <property type="project" value="InterPro"/>
</dbReference>
<dbReference type="NCBIfam" id="NF003810">
    <property type="entry name" value="PRK05399.1"/>
    <property type="match status" value="1"/>
</dbReference>
<dbReference type="CDD" id="cd03284">
    <property type="entry name" value="ABC_MutS1"/>
    <property type="match status" value="1"/>
</dbReference>
<dbReference type="Pfam" id="PF01624">
    <property type="entry name" value="MutS_I"/>
    <property type="match status" value="1"/>
</dbReference>
<evidence type="ECO:0000256" key="4">
    <source>
        <dbReference type="ARBA" id="ARBA00022763"/>
    </source>
</evidence>
<dbReference type="Gene3D" id="3.40.50.300">
    <property type="entry name" value="P-loop containing nucleotide triphosphate hydrolases"/>
    <property type="match status" value="1"/>
</dbReference>
<keyword evidence="3 8" id="KW-0547">Nucleotide-binding</keyword>
<dbReference type="InterPro" id="IPR007860">
    <property type="entry name" value="DNA_mmatch_repair_MutS_con_dom"/>
</dbReference>
<keyword evidence="13" id="KW-1185">Reference proteome</keyword>